<feature type="region of interest" description="Disordered" evidence="1">
    <location>
        <begin position="59"/>
        <end position="83"/>
    </location>
</feature>
<evidence type="ECO:0000313" key="2">
    <source>
        <dbReference type="EMBL" id="KAK9929398.1"/>
    </source>
</evidence>
<gene>
    <name evidence="2" type="ORF">M0R45_026500</name>
</gene>
<dbReference type="Proteomes" id="UP001457282">
    <property type="component" value="Unassembled WGS sequence"/>
</dbReference>
<reference evidence="2 3" key="1">
    <citation type="journal article" date="2023" name="G3 (Bethesda)">
        <title>A chromosome-length genome assembly and annotation of blackberry (Rubus argutus, cv. 'Hillquist').</title>
        <authorList>
            <person name="Bruna T."/>
            <person name="Aryal R."/>
            <person name="Dudchenko O."/>
            <person name="Sargent D.J."/>
            <person name="Mead D."/>
            <person name="Buti M."/>
            <person name="Cavallini A."/>
            <person name="Hytonen T."/>
            <person name="Andres J."/>
            <person name="Pham M."/>
            <person name="Weisz D."/>
            <person name="Mascagni F."/>
            <person name="Usai G."/>
            <person name="Natali L."/>
            <person name="Bassil N."/>
            <person name="Fernandez G.E."/>
            <person name="Lomsadze A."/>
            <person name="Armour M."/>
            <person name="Olukolu B."/>
            <person name="Poorten T."/>
            <person name="Britton C."/>
            <person name="Davik J."/>
            <person name="Ashrafi H."/>
            <person name="Aiden E.L."/>
            <person name="Borodovsky M."/>
            <person name="Worthington M."/>
        </authorList>
    </citation>
    <scope>NUCLEOTIDE SEQUENCE [LARGE SCALE GENOMIC DNA]</scope>
    <source>
        <strain evidence="2">PI 553951</strain>
    </source>
</reference>
<proteinExistence type="predicted"/>
<feature type="compositionally biased region" description="Polar residues" evidence="1">
    <location>
        <begin position="23"/>
        <end position="33"/>
    </location>
</feature>
<evidence type="ECO:0000256" key="1">
    <source>
        <dbReference type="SAM" id="MobiDB-lite"/>
    </source>
</evidence>
<name>A0AAW1X0A7_RUBAR</name>
<feature type="compositionally biased region" description="Polar residues" evidence="1">
    <location>
        <begin position="1"/>
        <end position="13"/>
    </location>
</feature>
<dbReference type="EMBL" id="JBEDUW010000005">
    <property type="protein sequence ID" value="KAK9929398.1"/>
    <property type="molecule type" value="Genomic_DNA"/>
</dbReference>
<accession>A0AAW1X0A7</accession>
<evidence type="ECO:0000313" key="3">
    <source>
        <dbReference type="Proteomes" id="UP001457282"/>
    </source>
</evidence>
<sequence>MATSKPQNRTHFSPTRPHLNSPKPANSHSNYPNHHTRAHPLPPCLCLCHAVLRSITTITASQPRRKQSPTTMAPLSTFAGNTNQKPATRVRHLPYQTSTHFITMTNQTCNHQVLQQTRASHKSQTHASLNHRRRPTNPDAVDTATMCTTHLFRDLVATASIHSASTLLCVPRPAPLFHHRRTSCAASLRARSSNHRPLLP</sequence>
<feature type="region of interest" description="Disordered" evidence="1">
    <location>
        <begin position="1"/>
        <end position="35"/>
    </location>
</feature>
<dbReference type="AlphaFoldDB" id="A0AAW1X0A7"/>
<keyword evidence="3" id="KW-1185">Reference proteome</keyword>
<organism evidence="2 3">
    <name type="scientific">Rubus argutus</name>
    <name type="common">Southern blackberry</name>
    <dbReference type="NCBI Taxonomy" id="59490"/>
    <lineage>
        <taxon>Eukaryota</taxon>
        <taxon>Viridiplantae</taxon>
        <taxon>Streptophyta</taxon>
        <taxon>Embryophyta</taxon>
        <taxon>Tracheophyta</taxon>
        <taxon>Spermatophyta</taxon>
        <taxon>Magnoliopsida</taxon>
        <taxon>eudicotyledons</taxon>
        <taxon>Gunneridae</taxon>
        <taxon>Pentapetalae</taxon>
        <taxon>rosids</taxon>
        <taxon>fabids</taxon>
        <taxon>Rosales</taxon>
        <taxon>Rosaceae</taxon>
        <taxon>Rosoideae</taxon>
        <taxon>Rosoideae incertae sedis</taxon>
        <taxon>Rubus</taxon>
    </lineage>
</organism>
<comment type="caution">
    <text evidence="2">The sequence shown here is derived from an EMBL/GenBank/DDBJ whole genome shotgun (WGS) entry which is preliminary data.</text>
</comment>
<protein>
    <submittedName>
        <fullName evidence="2">Uncharacterized protein</fullName>
    </submittedName>
</protein>